<evidence type="ECO:0000313" key="4">
    <source>
        <dbReference type="Proteomes" id="UP000799423"/>
    </source>
</evidence>
<dbReference type="SMART" id="SM00355">
    <property type="entry name" value="ZnF_C2H2"/>
    <property type="match status" value="3"/>
</dbReference>
<feature type="domain" description="C2H2-type" evidence="2">
    <location>
        <begin position="652"/>
        <end position="679"/>
    </location>
</feature>
<dbReference type="InterPro" id="IPR051061">
    <property type="entry name" value="Zinc_finger_trans_reg"/>
</dbReference>
<feature type="domain" description="C2H2-type" evidence="2">
    <location>
        <begin position="623"/>
        <end position="648"/>
    </location>
</feature>
<sequence length="823" mass="92075">MAVQLQQRRRTSLLLTFKVLQFVNQLRRRVKPRVSQGTLDETDLGTDTALGLKKLRSISNGLAKISVEDAKPPRRVAHPHRVSKTAPKAPKSVRRLCSANAAATLVSTTPNAPGHDAQHLLSAVDRKLSRKGYSFSAVAGDDRLLLKHRNAPIFERCSLTELIQLLAAVQDALHVLAECRQRFGDDWLVAQGIDVGLCIDESFIANYEHMLVRLRTDLIDAMARTAFQELLQGGHDKQKRKLLGWFTEFAEKPQALSTSFPWTIKPSLAVLWGVCWMFYDNNAGAPAAKGGSNRVPLDKVLQSIKLDQWDAPASSDYLDLGRQLIGTPPQQAAQHHARQQTASTAHVGLEHDLFQARNTGDVQSDLSPLDSRLPRLDVSQADGLGPSPVRIHPPHPSRDTYYRGAQLELATYLPVNFYLPHNQGTIPAAPLTAFPHLGTTDNSNSWHPYHSLPQDTSRRHLVASTPNPRIRVTGTAGSDVYAQPHTDLAAFDNIYHPGHQPEAYSLNLDPSYTFDPSQYIMSESSISPATSTTAMQIPQILVKHERTSSINSINGMPTPVSTSGPRSPLTPTADAQPHILTSPQSHSRQISEDRSSLSGDDERKINYTYKRNEEPERNSEGKMMCKHQDCSGLIFERKCEWSKHMDKHDRPYKCLVPGCEKLQGFTYSGGLLRHEREVHKLHGGTKKSLFCPFSDCKRSSGTGFTRKENLAEHVRRVHRRTSMSADMHGLIIRRDTGMTMEGLTERREASESPYARPLEYREDDEMMSAKRKRSSDFGGSREGGAGTEELRSEIKRLRLENEEKDERLRQLEQAVMALQQGRR</sequence>
<dbReference type="Pfam" id="PF26177">
    <property type="entry name" value="zf_C2H2_17_1st"/>
    <property type="match status" value="1"/>
</dbReference>
<dbReference type="Pfam" id="PF26176">
    <property type="entry name" value="zf_C2H2_17_2"/>
    <property type="match status" value="1"/>
</dbReference>
<dbReference type="InterPro" id="IPR059095">
    <property type="entry name" value="Znf_C2H2_17_2nd"/>
</dbReference>
<feature type="region of interest" description="Disordered" evidence="1">
    <location>
        <begin position="743"/>
        <end position="792"/>
    </location>
</feature>
<dbReference type="InterPro" id="IPR059009">
    <property type="entry name" value="Znf_C2H2_17_1st"/>
</dbReference>
<feature type="region of interest" description="Disordered" evidence="1">
    <location>
        <begin position="548"/>
        <end position="620"/>
    </location>
</feature>
<feature type="compositionally biased region" description="Polar residues" evidence="1">
    <location>
        <begin position="548"/>
        <end position="565"/>
    </location>
</feature>
<dbReference type="OrthoDB" id="5305647at2759"/>
<dbReference type="InterPro" id="IPR013087">
    <property type="entry name" value="Znf_C2H2_type"/>
</dbReference>
<proteinExistence type="predicted"/>
<keyword evidence="4" id="KW-1185">Reference proteome</keyword>
<feature type="compositionally biased region" description="Polar residues" evidence="1">
    <location>
        <begin position="579"/>
        <end position="588"/>
    </location>
</feature>
<dbReference type="GO" id="GO:0005634">
    <property type="term" value="C:nucleus"/>
    <property type="evidence" value="ECO:0007669"/>
    <property type="project" value="TreeGrafter"/>
</dbReference>
<dbReference type="Proteomes" id="UP000799423">
    <property type="component" value="Unassembled WGS sequence"/>
</dbReference>
<feature type="compositionally biased region" description="Basic and acidic residues" evidence="1">
    <location>
        <begin position="589"/>
        <end position="620"/>
    </location>
</feature>
<gene>
    <name evidence="3" type="ORF">T440DRAFT_470442</name>
</gene>
<reference evidence="3" key="1">
    <citation type="submission" date="2020-01" db="EMBL/GenBank/DDBJ databases">
        <authorList>
            <consortium name="DOE Joint Genome Institute"/>
            <person name="Haridas S."/>
            <person name="Albert R."/>
            <person name="Binder M."/>
            <person name="Bloem J."/>
            <person name="Labutti K."/>
            <person name="Salamov A."/>
            <person name="Andreopoulos B."/>
            <person name="Baker S.E."/>
            <person name="Barry K."/>
            <person name="Bills G."/>
            <person name="Bluhm B.H."/>
            <person name="Cannon C."/>
            <person name="Castanera R."/>
            <person name="Culley D.E."/>
            <person name="Daum C."/>
            <person name="Ezra D."/>
            <person name="Gonzalez J.B."/>
            <person name="Henrissat B."/>
            <person name="Kuo A."/>
            <person name="Liang C."/>
            <person name="Lipzen A."/>
            <person name="Lutzoni F."/>
            <person name="Magnuson J."/>
            <person name="Mondo S."/>
            <person name="Nolan M."/>
            <person name="Ohm R."/>
            <person name="Pangilinan J."/>
            <person name="Park H.-J."/>
            <person name="Ramirez L."/>
            <person name="Alfaro M."/>
            <person name="Sun H."/>
            <person name="Tritt A."/>
            <person name="Yoshinaga Y."/>
            <person name="Zwiers L.-H."/>
            <person name="Turgeon B.G."/>
            <person name="Goodwin S.B."/>
            <person name="Spatafora J.W."/>
            <person name="Crous P.W."/>
            <person name="Grigoriev I.V."/>
        </authorList>
    </citation>
    <scope>NUCLEOTIDE SEQUENCE</scope>
    <source>
        <strain evidence="3">IPT5</strain>
    </source>
</reference>
<dbReference type="AlphaFoldDB" id="A0A6A7AXX2"/>
<evidence type="ECO:0000313" key="3">
    <source>
        <dbReference type="EMBL" id="KAF2848090.1"/>
    </source>
</evidence>
<protein>
    <recommendedName>
        <fullName evidence="2">C2H2-type domain-containing protein</fullName>
    </recommendedName>
</protein>
<dbReference type="Gene3D" id="3.30.160.60">
    <property type="entry name" value="Classic Zinc Finger"/>
    <property type="match status" value="2"/>
</dbReference>
<accession>A0A6A7AXX2</accession>
<dbReference type="PANTHER" id="PTHR46179">
    <property type="entry name" value="ZINC FINGER PROTEIN"/>
    <property type="match status" value="1"/>
</dbReference>
<evidence type="ECO:0000259" key="2">
    <source>
        <dbReference type="SMART" id="SM00355"/>
    </source>
</evidence>
<dbReference type="GO" id="GO:0006357">
    <property type="term" value="P:regulation of transcription by RNA polymerase II"/>
    <property type="evidence" value="ECO:0007669"/>
    <property type="project" value="TreeGrafter"/>
</dbReference>
<evidence type="ECO:0000256" key="1">
    <source>
        <dbReference type="SAM" id="MobiDB-lite"/>
    </source>
</evidence>
<dbReference type="PANTHER" id="PTHR46179:SF24">
    <property type="entry name" value="C2H2-TYPE DOMAIN-CONTAINING PROTEIN"/>
    <property type="match status" value="1"/>
</dbReference>
<dbReference type="EMBL" id="MU006320">
    <property type="protein sequence ID" value="KAF2848090.1"/>
    <property type="molecule type" value="Genomic_DNA"/>
</dbReference>
<organism evidence="3 4">
    <name type="scientific">Plenodomus tracheiphilus IPT5</name>
    <dbReference type="NCBI Taxonomy" id="1408161"/>
    <lineage>
        <taxon>Eukaryota</taxon>
        <taxon>Fungi</taxon>
        <taxon>Dikarya</taxon>
        <taxon>Ascomycota</taxon>
        <taxon>Pezizomycotina</taxon>
        <taxon>Dothideomycetes</taxon>
        <taxon>Pleosporomycetidae</taxon>
        <taxon>Pleosporales</taxon>
        <taxon>Pleosporineae</taxon>
        <taxon>Leptosphaeriaceae</taxon>
        <taxon>Plenodomus</taxon>
    </lineage>
</organism>
<name>A0A6A7AXX2_9PLEO</name>
<feature type="domain" description="C2H2-type" evidence="2">
    <location>
        <begin position="689"/>
        <end position="718"/>
    </location>
</feature>